<dbReference type="SUPFAM" id="SSF51197">
    <property type="entry name" value="Clavaminate synthase-like"/>
    <property type="match status" value="1"/>
</dbReference>
<feature type="region of interest" description="Disordered" evidence="1">
    <location>
        <begin position="75"/>
        <end position="108"/>
    </location>
</feature>
<proteinExistence type="predicted"/>
<evidence type="ECO:0000313" key="3">
    <source>
        <dbReference type="Proteomes" id="UP001189429"/>
    </source>
</evidence>
<dbReference type="EMBL" id="CAUYUJ010015602">
    <property type="protein sequence ID" value="CAK0856086.1"/>
    <property type="molecule type" value="Genomic_DNA"/>
</dbReference>
<name>A0ABN9U9U5_9DINO</name>
<dbReference type="Proteomes" id="UP001189429">
    <property type="component" value="Unassembled WGS sequence"/>
</dbReference>
<keyword evidence="3" id="KW-1185">Reference proteome</keyword>
<accession>A0ABN9U9U5</accession>
<organism evidence="2 3">
    <name type="scientific">Prorocentrum cordatum</name>
    <dbReference type="NCBI Taxonomy" id="2364126"/>
    <lineage>
        <taxon>Eukaryota</taxon>
        <taxon>Sar</taxon>
        <taxon>Alveolata</taxon>
        <taxon>Dinophyceae</taxon>
        <taxon>Prorocentrales</taxon>
        <taxon>Prorocentraceae</taxon>
        <taxon>Prorocentrum</taxon>
    </lineage>
</organism>
<evidence type="ECO:0008006" key="4">
    <source>
        <dbReference type="Google" id="ProtNLM"/>
    </source>
</evidence>
<reference evidence="2" key="1">
    <citation type="submission" date="2023-10" db="EMBL/GenBank/DDBJ databases">
        <authorList>
            <person name="Chen Y."/>
            <person name="Shah S."/>
            <person name="Dougan E. K."/>
            <person name="Thang M."/>
            <person name="Chan C."/>
        </authorList>
    </citation>
    <scope>NUCLEOTIDE SEQUENCE [LARGE SCALE GENOMIC DNA]</scope>
</reference>
<feature type="region of interest" description="Disordered" evidence="1">
    <location>
        <begin position="376"/>
        <end position="406"/>
    </location>
</feature>
<gene>
    <name evidence="2" type="ORF">PCOR1329_LOCUS46548</name>
</gene>
<feature type="region of interest" description="Disordered" evidence="1">
    <location>
        <begin position="34"/>
        <end position="55"/>
    </location>
</feature>
<evidence type="ECO:0000313" key="2">
    <source>
        <dbReference type="EMBL" id="CAK0856086.1"/>
    </source>
</evidence>
<protein>
    <recommendedName>
        <fullName evidence="4">Bifunctional lysine-specific demethylase and histidyl-hydroxylase</fullName>
    </recommendedName>
</protein>
<feature type="compositionally biased region" description="Basic residues" evidence="1">
    <location>
        <begin position="82"/>
        <end position="100"/>
    </location>
</feature>
<sequence>MASQRSSCLATTQRRWWSSPAASTRSAWRSSGASRRLCVSRGGGHRRSRSSSRSSVKTRWACCRPTWSLWTQRPAFSGTPSRWRRTRGPPHHGAPRRSPRWWREPDAELAGPQPGVRALHVLGRAGLARKAAAAGALARAGGAEPPALYVCELRWRDPQPRPDTGEPSTSCCLRHCRDALGGLEAWFPRWSCDDDGLFVGGRGAGKGLHVDQRPESNVGKNWRGYKLFAVWPDGAVGDAVLREFYGEVFQYPLSGRHLRALEKAARVVLLRPGDVFFFHGGLPHTTLCVSQGLGVTGYEGFLSLNARHTALFLRSCAEFSGDWSRVASAWRAEVGGALAAIVADPPSAGCAGLRCRILGALEASSAALRDDGLGGSPPLAARAGAPRARGGRAVARGLRQAPGEDR</sequence>
<evidence type="ECO:0000256" key="1">
    <source>
        <dbReference type="SAM" id="MobiDB-lite"/>
    </source>
</evidence>
<comment type="caution">
    <text evidence="2">The sequence shown here is derived from an EMBL/GenBank/DDBJ whole genome shotgun (WGS) entry which is preliminary data.</text>
</comment>
<feature type="compositionally biased region" description="Low complexity" evidence="1">
    <location>
        <begin position="376"/>
        <end position="399"/>
    </location>
</feature>